<gene>
    <name evidence="2" type="ORF">GCM10012287_05450</name>
</gene>
<evidence type="ECO:0000313" key="3">
    <source>
        <dbReference type="Proteomes" id="UP000631535"/>
    </source>
</evidence>
<protein>
    <submittedName>
        <fullName evidence="2">Uncharacterized protein</fullName>
    </submittedName>
</protein>
<comment type="caution">
    <text evidence="2">The sequence shown here is derived from an EMBL/GenBank/DDBJ whole genome shotgun (WGS) entry which is preliminary data.</text>
</comment>
<keyword evidence="1" id="KW-0812">Transmembrane</keyword>
<accession>A0ABQ2LU38</accession>
<name>A0ABQ2LU38_9ACTN</name>
<feature type="transmembrane region" description="Helical" evidence="1">
    <location>
        <begin position="12"/>
        <end position="34"/>
    </location>
</feature>
<reference evidence="3" key="1">
    <citation type="journal article" date="2019" name="Int. J. Syst. Evol. Microbiol.">
        <title>The Global Catalogue of Microorganisms (GCM) 10K type strain sequencing project: providing services to taxonomists for standard genome sequencing and annotation.</title>
        <authorList>
            <consortium name="The Broad Institute Genomics Platform"/>
            <consortium name="The Broad Institute Genome Sequencing Center for Infectious Disease"/>
            <person name="Wu L."/>
            <person name="Ma J."/>
        </authorList>
    </citation>
    <scope>NUCLEOTIDE SEQUENCE [LARGE SCALE GENOMIC DNA]</scope>
    <source>
        <strain evidence="3">CGMCC 4.7178</strain>
    </source>
</reference>
<evidence type="ECO:0000313" key="2">
    <source>
        <dbReference type="EMBL" id="GGO43103.1"/>
    </source>
</evidence>
<sequence>MAPWSMVPGGPMVTVIAVAAVTVCVIAWLTAVLVRRERRRGETSAEGLRIESAASAGVREARRRACAGRDMATASTDVYLRDR</sequence>
<organism evidence="2 3">
    <name type="scientific">Streptomyces daqingensis</name>
    <dbReference type="NCBI Taxonomy" id="1472640"/>
    <lineage>
        <taxon>Bacteria</taxon>
        <taxon>Bacillati</taxon>
        <taxon>Actinomycetota</taxon>
        <taxon>Actinomycetes</taxon>
        <taxon>Kitasatosporales</taxon>
        <taxon>Streptomycetaceae</taxon>
        <taxon>Streptomyces</taxon>
    </lineage>
</organism>
<evidence type="ECO:0000256" key="1">
    <source>
        <dbReference type="SAM" id="Phobius"/>
    </source>
</evidence>
<dbReference type="Proteomes" id="UP000631535">
    <property type="component" value="Unassembled WGS sequence"/>
</dbReference>
<keyword evidence="3" id="KW-1185">Reference proteome</keyword>
<proteinExistence type="predicted"/>
<keyword evidence="1" id="KW-0472">Membrane</keyword>
<keyword evidence="1" id="KW-1133">Transmembrane helix</keyword>
<dbReference type="EMBL" id="BMMP01000002">
    <property type="protein sequence ID" value="GGO43103.1"/>
    <property type="molecule type" value="Genomic_DNA"/>
</dbReference>